<accession>A0A6J4KUB0</accession>
<reference evidence="2" key="1">
    <citation type="submission" date="2020-02" db="EMBL/GenBank/DDBJ databases">
        <authorList>
            <person name="Meier V. D."/>
        </authorList>
    </citation>
    <scope>NUCLEOTIDE SEQUENCE</scope>
    <source>
        <strain evidence="2">AVDCRST_MAG46</strain>
    </source>
</reference>
<name>A0A6J4KUB0_9ACTN</name>
<sequence>MGDIGTERREVEFEPLPDRPVPEPLTVPAEPAPAPPAPTRT</sequence>
<gene>
    <name evidence="2" type="ORF">AVDCRST_MAG46-471</name>
</gene>
<proteinExistence type="predicted"/>
<dbReference type="AlphaFoldDB" id="A0A6J4KUB0"/>
<evidence type="ECO:0000256" key="1">
    <source>
        <dbReference type="SAM" id="MobiDB-lite"/>
    </source>
</evidence>
<organism evidence="2">
    <name type="scientific">uncultured Nocardioidaceae bacterium</name>
    <dbReference type="NCBI Taxonomy" id="253824"/>
    <lineage>
        <taxon>Bacteria</taxon>
        <taxon>Bacillati</taxon>
        <taxon>Actinomycetota</taxon>
        <taxon>Actinomycetes</taxon>
        <taxon>Propionibacteriales</taxon>
        <taxon>Nocardioidaceae</taxon>
        <taxon>environmental samples</taxon>
    </lineage>
</organism>
<protein>
    <submittedName>
        <fullName evidence="2">Uncharacterized protein</fullName>
    </submittedName>
</protein>
<feature type="compositionally biased region" description="Pro residues" evidence="1">
    <location>
        <begin position="22"/>
        <end position="41"/>
    </location>
</feature>
<feature type="region of interest" description="Disordered" evidence="1">
    <location>
        <begin position="1"/>
        <end position="41"/>
    </location>
</feature>
<feature type="compositionally biased region" description="Basic and acidic residues" evidence="1">
    <location>
        <begin position="1"/>
        <end position="21"/>
    </location>
</feature>
<evidence type="ECO:0000313" key="2">
    <source>
        <dbReference type="EMBL" id="CAA9315571.1"/>
    </source>
</evidence>
<dbReference type="EMBL" id="CADCUD010000037">
    <property type="protein sequence ID" value="CAA9315571.1"/>
    <property type="molecule type" value="Genomic_DNA"/>
</dbReference>